<gene>
    <name evidence="1" type="ORF">KK062_11075</name>
</gene>
<proteinExistence type="predicted"/>
<accession>A0AAP2DWV5</accession>
<dbReference type="RefSeq" id="WP_254084364.1">
    <property type="nucleotide sequence ID" value="NZ_JAHESE010000008.1"/>
</dbReference>
<organism evidence="1 2">
    <name type="scientific">Dawidia cretensis</name>
    <dbReference type="NCBI Taxonomy" id="2782350"/>
    <lineage>
        <taxon>Bacteria</taxon>
        <taxon>Pseudomonadati</taxon>
        <taxon>Bacteroidota</taxon>
        <taxon>Cytophagia</taxon>
        <taxon>Cytophagales</taxon>
        <taxon>Chryseotaleaceae</taxon>
        <taxon>Dawidia</taxon>
    </lineage>
</organism>
<keyword evidence="2" id="KW-1185">Reference proteome</keyword>
<reference evidence="1 2" key="1">
    <citation type="submission" date="2021-05" db="EMBL/GenBank/DDBJ databases">
        <title>A Polyphasic approach of four new species of the genus Ohtaekwangia: Ohtaekwangia histidinii sp. nov., Ohtaekwangia cretensis sp. nov., Ohtaekwangia indiensis sp. nov., Ohtaekwangia reichenbachii sp. nov. from diverse environment.</title>
        <authorList>
            <person name="Octaviana S."/>
        </authorList>
    </citation>
    <scope>NUCLEOTIDE SEQUENCE [LARGE SCALE GENOMIC DNA]</scope>
    <source>
        <strain evidence="1 2">PWU5</strain>
    </source>
</reference>
<dbReference type="EMBL" id="JAHESE010000008">
    <property type="protein sequence ID" value="MBT1708771.1"/>
    <property type="molecule type" value="Genomic_DNA"/>
</dbReference>
<evidence type="ECO:0000313" key="2">
    <source>
        <dbReference type="Proteomes" id="UP001319080"/>
    </source>
</evidence>
<sequence>MIGLSCSGTLDRKAFVRWVTDYDHGLHVKREADNVVFDLQYTPADYVWLQRTGGRQPIGEGKELKEISALQYYTLTINAKDNQVDFMNLDVRDDAEKQRRLYYFSYLFQNDITVEDNGKVLPCILFHFERPADLRSGGRTFVLGFENPFSNSEEAKLVITSEHLGSLPIKIKVSKKNIPSLSI</sequence>
<dbReference type="Proteomes" id="UP001319080">
    <property type="component" value="Unassembled WGS sequence"/>
</dbReference>
<name>A0AAP2DWV5_9BACT</name>
<protein>
    <submittedName>
        <fullName evidence="1">Uncharacterized protein</fullName>
    </submittedName>
</protein>
<evidence type="ECO:0000313" key="1">
    <source>
        <dbReference type="EMBL" id="MBT1708771.1"/>
    </source>
</evidence>
<dbReference type="AlphaFoldDB" id="A0AAP2DWV5"/>
<comment type="caution">
    <text evidence="1">The sequence shown here is derived from an EMBL/GenBank/DDBJ whole genome shotgun (WGS) entry which is preliminary data.</text>
</comment>